<sequence length="80" mass="9616">MGSFMGIEFSNAEKESRRSISQIQKRFIYEYANIEGSSLTSKTKIFDYKFKDNLNIRYEKFKVDGNIDEIDFIWTREEHM</sequence>
<accession>A0A8H4B0T0</accession>
<name>A0A8H4B0T0_GIGMA</name>
<evidence type="ECO:0000313" key="2">
    <source>
        <dbReference type="Proteomes" id="UP000439903"/>
    </source>
</evidence>
<gene>
    <name evidence="1" type="ORF">F8M41_023853</name>
</gene>
<evidence type="ECO:0000313" key="1">
    <source>
        <dbReference type="EMBL" id="KAF0550859.1"/>
    </source>
</evidence>
<proteinExistence type="predicted"/>
<keyword evidence="2" id="KW-1185">Reference proteome</keyword>
<dbReference type="Proteomes" id="UP000439903">
    <property type="component" value="Unassembled WGS sequence"/>
</dbReference>
<protein>
    <submittedName>
        <fullName evidence="1">Uncharacterized protein</fullName>
    </submittedName>
</protein>
<organism evidence="1 2">
    <name type="scientific">Gigaspora margarita</name>
    <dbReference type="NCBI Taxonomy" id="4874"/>
    <lineage>
        <taxon>Eukaryota</taxon>
        <taxon>Fungi</taxon>
        <taxon>Fungi incertae sedis</taxon>
        <taxon>Mucoromycota</taxon>
        <taxon>Glomeromycotina</taxon>
        <taxon>Glomeromycetes</taxon>
        <taxon>Diversisporales</taxon>
        <taxon>Gigasporaceae</taxon>
        <taxon>Gigaspora</taxon>
    </lineage>
</organism>
<dbReference type="OrthoDB" id="2445510at2759"/>
<dbReference type="EMBL" id="WTPW01000080">
    <property type="protein sequence ID" value="KAF0550859.1"/>
    <property type="molecule type" value="Genomic_DNA"/>
</dbReference>
<reference evidence="1 2" key="1">
    <citation type="journal article" date="2019" name="Environ. Microbiol.">
        <title>At the nexus of three kingdoms: the genome of the mycorrhizal fungus Gigaspora margarita provides insights into plant, endobacterial and fungal interactions.</title>
        <authorList>
            <person name="Venice F."/>
            <person name="Ghignone S."/>
            <person name="Salvioli di Fossalunga A."/>
            <person name="Amselem J."/>
            <person name="Novero M."/>
            <person name="Xianan X."/>
            <person name="Sedzielewska Toro K."/>
            <person name="Morin E."/>
            <person name="Lipzen A."/>
            <person name="Grigoriev I.V."/>
            <person name="Henrissat B."/>
            <person name="Martin F.M."/>
            <person name="Bonfante P."/>
        </authorList>
    </citation>
    <scope>NUCLEOTIDE SEQUENCE [LARGE SCALE GENOMIC DNA]</scope>
    <source>
        <strain evidence="1 2">BEG34</strain>
    </source>
</reference>
<comment type="caution">
    <text evidence="1">The sequence shown here is derived from an EMBL/GenBank/DDBJ whole genome shotgun (WGS) entry which is preliminary data.</text>
</comment>
<dbReference type="AlphaFoldDB" id="A0A8H4B0T0"/>